<accession>A0A822ZIM1</accession>
<organism evidence="2 3">
    <name type="scientific">Nelumbo nucifera</name>
    <name type="common">Sacred lotus</name>
    <dbReference type="NCBI Taxonomy" id="4432"/>
    <lineage>
        <taxon>Eukaryota</taxon>
        <taxon>Viridiplantae</taxon>
        <taxon>Streptophyta</taxon>
        <taxon>Embryophyta</taxon>
        <taxon>Tracheophyta</taxon>
        <taxon>Spermatophyta</taxon>
        <taxon>Magnoliopsida</taxon>
        <taxon>Proteales</taxon>
        <taxon>Nelumbonaceae</taxon>
        <taxon>Nelumbo</taxon>
    </lineage>
</organism>
<dbReference type="EMBL" id="DUZY01000006">
    <property type="protein sequence ID" value="DAD42866.1"/>
    <property type="molecule type" value="Genomic_DNA"/>
</dbReference>
<name>A0A822ZIM1_NELNU</name>
<dbReference type="SUPFAM" id="SSF52058">
    <property type="entry name" value="L domain-like"/>
    <property type="match status" value="1"/>
</dbReference>
<dbReference type="AlphaFoldDB" id="A0A822ZIM1"/>
<feature type="domain" description="Disease resistance protein At4g27190-like leucine-rich repeats" evidence="1">
    <location>
        <begin position="149"/>
        <end position="258"/>
    </location>
</feature>
<gene>
    <name evidence="2" type="ORF">HUJ06_001096</name>
</gene>
<evidence type="ECO:0000259" key="1">
    <source>
        <dbReference type="Pfam" id="PF23247"/>
    </source>
</evidence>
<dbReference type="Gene3D" id="3.80.10.10">
    <property type="entry name" value="Ribonuclease Inhibitor"/>
    <property type="match status" value="1"/>
</dbReference>
<sequence length="336" mass="38286">MIPNGMLLRLPLLEDLSLNIGGVYWNDHRPVIDENWSSIAEAVAEELATLKRLNHLNFFFTKMESFSRFIQESCAWKDKCLTSFRLLVGCDDLKTLHTSYFEHEHEGVRYLRLRGSNDISNEIMEVLRRACAFRLICHETARYLSEFGLENMNGLEFCEVGYCKKMETLVLIDDGNGLTCSSSSNSSRSHAVLPRIEMLHLHNLHNFMTIWGKGPVPPQSLNCLRILKVENCPMLQYLFSKPAAQQLSTLQQLEVRNCPTIQEIVNGGDGKSSDDEFIYFLQLKHLKLVELPKLVSICKGVSLVALSSFSVRAYDCPNLKCEWWVDDGTGQMVKKA</sequence>
<dbReference type="Pfam" id="PF23247">
    <property type="entry name" value="LRR_RPS2"/>
    <property type="match status" value="1"/>
</dbReference>
<dbReference type="InterPro" id="IPR050905">
    <property type="entry name" value="Plant_NBS-LRR"/>
</dbReference>
<protein>
    <recommendedName>
        <fullName evidence="1">Disease resistance protein At4g27190-like leucine-rich repeats domain-containing protein</fullName>
    </recommendedName>
</protein>
<dbReference type="InterPro" id="IPR032675">
    <property type="entry name" value="LRR_dom_sf"/>
</dbReference>
<dbReference type="PANTHER" id="PTHR33463">
    <property type="entry name" value="NB-ARC DOMAIN-CONTAINING PROTEIN-RELATED"/>
    <property type="match status" value="1"/>
</dbReference>
<reference evidence="2 3" key="1">
    <citation type="journal article" date="2020" name="Mol. Biol. Evol.">
        <title>Distinct Expression and Methylation Patterns for Genes with Different Fates following a Single Whole-Genome Duplication in Flowering Plants.</title>
        <authorList>
            <person name="Shi T."/>
            <person name="Rahmani R.S."/>
            <person name="Gugger P.F."/>
            <person name="Wang M."/>
            <person name="Li H."/>
            <person name="Zhang Y."/>
            <person name="Li Z."/>
            <person name="Wang Q."/>
            <person name="Van de Peer Y."/>
            <person name="Marchal K."/>
            <person name="Chen J."/>
        </authorList>
    </citation>
    <scope>NUCLEOTIDE SEQUENCE [LARGE SCALE GENOMIC DNA]</scope>
    <source>
        <tissue evidence="2">Leaf</tissue>
    </source>
</reference>
<proteinExistence type="predicted"/>
<evidence type="ECO:0000313" key="3">
    <source>
        <dbReference type="Proteomes" id="UP000607653"/>
    </source>
</evidence>
<evidence type="ECO:0000313" key="2">
    <source>
        <dbReference type="EMBL" id="DAD42866.1"/>
    </source>
</evidence>
<dbReference type="Proteomes" id="UP000607653">
    <property type="component" value="Unassembled WGS sequence"/>
</dbReference>
<dbReference type="InterPro" id="IPR057135">
    <property type="entry name" value="At4g27190-like_LRR"/>
</dbReference>
<keyword evidence="3" id="KW-1185">Reference proteome</keyword>
<comment type="caution">
    <text evidence="2">The sequence shown here is derived from an EMBL/GenBank/DDBJ whole genome shotgun (WGS) entry which is preliminary data.</text>
</comment>